<dbReference type="OrthoDB" id="5383784at2759"/>
<evidence type="ECO:0000313" key="2">
    <source>
        <dbReference type="EMBL" id="RMJ07178.1"/>
    </source>
</evidence>
<evidence type="ECO:0000313" key="3">
    <source>
        <dbReference type="Proteomes" id="UP000277212"/>
    </source>
</evidence>
<evidence type="ECO:0000256" key="1">
    <source>
        <dbReference type="SAM" id="MobiDB-lite"/>
    </source>
</evidence>
<gene>
    <name evidence="2" type="ORF">CDV36_013213</name>
</gene>
<sequence>MGMQGPLTAQALGRSPYDDAVEWDGDQDDEQSDGSRQQQYDHRGRPINPETKRINRDIIRSHNEVMLVIGVAEQENPTSNPEAESERRHALYEYDVGMKLTFRAMRCVDAAGAFGLDGLRQRILIYKRYSHIAFWDLFAQARKDFSFMRDIMPGAATSILTNYTDRQLFWLWRDRPDRIFARRFVHEMWAYARTHIELYVALQRLGLVSSSSMLPSLSFFVPFSADSPIPAPPPLDGLSIQSVLQWIGGVCISATPFLLWVMTQRLIRDLRPQLWSIILPRLPNTSPPLGTPPNWGPTDRPRDRDRAENTHSRSATNDVSPLRAIDGQVPNDTGPVEAVRRPSTFSMRDDFSDEDENEGANATLISFDVEATEASSDGPQGLWSAELRPSVNDARGLSSPSYVDTLLTQLPPLLANYIFSESAIRILTAPYESMSLRLLARTFRLRLGLPSNDIFNVNLLSGLNSTLVINFLSSQFIHLVLCSELWAGFATISELLHTTPEEWKEAEDQKEGEWRED</sequence>
<dbReference type="Proteomes" id="UP000277212">
    <property type="component" value="Unassembled WGS sequence"/>
</dbReference>
<dbReference type="STRING" id="2010991.A0A3M2RPF6"/>
<dbReference type="EMBL" id="NKUJ01000359">
    <property type="protein sequence ID" value="RMJ07178.1"/>
    <property type="molecule type" value="Genomic_DNA"/>
</dbReference>
<proteinExistence type="predicted"/>
<feature type="region of interest" description="Disordered" evidence="1">
    <location>
        <begin position="1"/>
        <end position="54"/>
    </location>
</feature>
<accession>A0A3M2RPF6</accession>
<protein>
    <submittedName>
        <fullName evidence="2">Uncharacterized protein</fullName>
    </submittedName>
</protein>
<comment type="caution">
    <text evidence="2">The sequence shown here is derived from an EMBL/GenBank/DDBJ whole genome shotgun (WGS) entry which is preliminary data.</text>
</comment>
<feature type="compositionally biased region" description="Basic and acidic residues" evidence="1">
    <location>
        <begin position="39"/>
        <end position="54"/>
    </location>
</feature>
<feature type="compositionally biased region" description="Acidic residues" evidence="1">
    <location>
        <begin position="19"/>
        <end position="32"/>
    </location>
</feature>
<feature type="compositionally biased region" description="Pro residues" evidence="1">
    <location>
        <begin position="286"/>
        <end position="295"/>
    </location>
</feature>
<name>A0A3M2RPF6_9HYPO</name>
<keyword evidence="3" id="KW-1185">Reference proteome</keyword>
<dbReference type="AlphaFoldDB" id="A0A3M2RPF6"/>
<reference evidence="2 3" key="1">
    <citation type="submission" date="2017-06" db="EMBL/GenBank/DDBJ databases">
        <title>Comparative genomic analysis of Ambrosia Fusariam Clade fungi.</title>
        <authorList>
            <person name="Stajich J.E."/>
            <person name="Carrillo J."/>
            <person name="Kijimoto T."/>
            <person name="Eskalen A."/>
            <person name="O'Donnell K."/>
            <person name="Kasson M."/>
        </authorList>
    </citation>
    <scope>NUCLEOTIDE SEQUENCE [LARGE SCALE GENOMIC DNA]</scope>
    <source>
        <strain evidence="2">UCR3666</strain>
    </source>
</reference>
<feature type="compositionally biased region" description="Basic and acidic residues" evidence="1">
    <location>
        <begin position="299"/>
        <end position="311"/>
    </location>
</feature>
<feature type="region of interest" description="Disordered" evidence="1">
    <location>
        <begin position="286"/>
        <end position="357"/>
    </location>
</feature>
<organism evidence="2 3">
    <name type="scientific">Fusarium kuroshium</name>
    <dbReference type="NCBI Taxonomy" id="2010991"/>
    <lineage>
        <taxon>Eukaryota</taxon>
        <taxon>Fungi</taxon>
        <taxon>Dikarya</taxon>
        <taxon>Ascomycota</taxon>
        <taxon>Pezizomycotina</taxon>
        <taxon>Sordariomycetes</taxon>
        <taxon>Hypocreomycetidae</taxon>
        <taxon>Hypocreales</taxon>
        <taxon>Nectriaceae</taxon>
        <taxon>Fusarium</taxon>
        <taxon>Fusarium solani species complex</taxon>
    </lineage>
</organism>